<feature type="domain" description="PKD" evidence="6">
    <location>
        <begin position="878"/>
        <end position="933"/>
    </location>
</feature>
<evidence type="ECO:0000313" key="7">
    <source>
        <dbReference type="EMBL" id="QTA85729.1"/>
    </source>
</evidence>
<proteinExistence type="predicted"/>
<feature type="domain" description="PKD" evidence="6">
    <location>
        <begin position="1520"/>
        <end position="1598"/>
    </location>
</feature>
<accession>A0A975BHA8</accession>
<dbReference type="InterPro" id="IPR035986">
    <property type="entry name" value="PKD_dom_sf"/>
</dbReference>
<organism evidence="7 8">
    <name type="scientific">Desulfonema magnum</name>
    <dbReference type="NCBI Taxonomy" id="45655"/>
    <lineage>
        <taxon>Bacteria</taxon>
        <taxon>Pseudomonadati</taxon>
        <taxon>Thermodesulfobacteriota</taxon>
        <taxon>Desulfobacteria</taxon>
        <taxon>Desulfobacterales</taxon>
        <taxon>Desulfococcaceae</taxon>
        <taxon>Desulfonema</taxon>
    </lineage>
</organism>
<keyword evidence="2" id="KW-0812">Transmembrane</keyword>
<feature type="domain" description="PKD" evidence="6">
    <location>
        <begin position="1446"/>
        <end position="1516"/>
    </location>
</feature>
<evidence type="ECO:0000256" key="4">
    <source>
        <dbReference type="ARBA" id="ARBA00022989"/>
    </source>
</evidence>
<feature type="domain" description="PKD" evidence="6">
    <location>
        <begin position="1040"/>
        <end position="1110"/>
    </location>
</feature>
<feature type="domain" description="PKD" evidence="6">
    <location>
        <begin position="1323"/>
        <end position="1410"/>
    </location>
</feature>
<feature type="domain" description="PKD" evidence="6">
    <location>
        <begin position="758"/>
        <end position="839"/>
    </location>
</feature>
<dbReference type="GO" id="GO:0005261">
    <property type="term" value="F:monoatomic cation channel activity"/>
    <property type="evidence" value="ECO:0007669"/>
    <property type="project" value="TreeGrafter"/>
</dbReference>
<dbReference type="SMART" id="SM00089">
    <property type="entry name" value="PKD"/>
    <property type="match status" value="15"/>
</dbReference>
<evidence type="ECO:0000256" key="5">
    <source>
        <dbReference type="ARBA" id="ARBA00023136"/>
    </source>
</evidence>
<feature type="domain" description="PKD" evidence="6">
    <location>
        <begin position="981"/>
        <end position="1035"/>
    </location>
</feature>
<evidence type="ECO:0000313" key="8">
    <source>
        <dbReference type="Proteomes" id="UP000663722"/>
    </source>
</evidence>
<feature type="domain" description="PKD" evidence="6">
    <location>
        <begin position="489"/>
        <end position="559"/>
    </location>
</feature>
<dbReference type="InterPro" id="IPR022409">
    <property type="entry name" value="PKD/Chitinase_dom"/>
</dbReference>
<dbReference type="GO" id="GO:0005886">
    <property type="term" value="C:plasma membrane"/>
    <property type="evidence" value="ECO:0007669"/>
    <property type="project" value="TreeGrafter"/>
</dbReference>
<dbReference type="Proteomes" id="UP000663722">
    <property type="component" value="Chromosome"/>
</dbReference>
<dbReference type="PANTHER" id="PTHR46730:SF4">
    <property type="entry name" value="POLYCYSTIC KIDNEY DISEASE PROTEIN 1-LIKE 1"/>
    <property type="match status" value="1"/>
</dbReference>
<keyword evidence="5" id="KW-0472">Membrane</keyword>
<feature type="domain" description="PKD" evidence="6">
    <location>
        <begin position="576"/>
        <end position="660"/>
    </location>
</feature>
<name>A0A975BHA8_9BACT</name>
<dbReference type="InterPro" id="IPR000601">
    <property type="entry name" value="PKD_dom"/>
</dbReference>
<keyword evidence="4" id="KW-1133">Transmembrane helix</keyword>
<feature type="domain" description="PKD" evidence="6">
    <location>
        <begin position="671"/>
        <end position="758"/>
    </location>
</feature>
<evidence type="ECO:0000259" key="6">
    <source>
        <dbReference type="PROSITE" id="PS50093"/>
    </source>
</evidence>
<protein>
    <submittedName>
        <fullName evidence="7">PKD domain-containing protein</fullName>
    </submittedName>
</protein>
<sequence>MPIANHKSQITDHNLAFLFIIFLILELSVPSRVPAYESAYLITYGADAKTIEGDNDFLQVIFIRIPEHLKNSVYIRIFDADCGGRLDDLYSGQWDTRTRFRIFGGKGAWSDPGLKSPFPAKSDLSSGVLMADEEFGKDPFRDYQWHTFAQLHPEEGEKVGEFRYFRIVVEGKSGDDGNCYQIAVSRESQRNVSAKGVETFNFTPTLRLPKQERFAEMRFFVPRDKREIVVHNFDLPGSVVGVNTAFRANLPVTAAGQDKWEKSSVLLDENETGRAVAVRFEDGEEIPNDGTFYVTDKQGNLLPVEIPVYLQKPNLLPEPQIHIELLSDCNPVLFDGSRSTDPEGDSLRFFWEFGDGTTGKGVRVTHHYDAPGRYEASVIVEDASGQVTNSVLEKFVVTINHPPEPDAGPDRIAAPREKIEFDGSGSADPDGEVVTYYWDFGDGTKAQGANVQHRFRQPDLYVVTLRVEDDSGSPCKSATDQCEVFINAPPVVDIGEDRIASAGEELRFSGANSGDSDGDIISYEWNLGDGTEKTGADIAHSYETPGIYKVTLKVTDNSGVKNRSASDTLNVFVNDPPIADAGDTYRAAVGEEVLLDGSGSSDRDGQLIEFKWDFGDGTQETENCEVRLETCGKISHRYDNPGRYQVTLTVKDDSGSSSDTDQDNALVIVNAPPAANAGPDQWVTSSEVQFDGTGSADPDGDIIQYSWDFGDGSTGTGPSPVHVYKTPGVYRVRLTIRDDSATSTDRSSDEMTVTVNHLPFADAGPDQVGVPGQPIYLDASASVDPDGDISAFEWIFGDGGNSKLETRNSKLRKVSHIYAKPGRYKALLTVYDNSGHAAAINFDEVTIVINEPPVAIVSYRFSGKDAQASELAVAPGDTVQFDGTRSYDPDGKLVSYQWEIFGNSELGTENSEPVFNFQFPRPGVYTVVLTVADDSRVENSMSQDEMLIRVNHPPVANAGKDIHTNERTVFLDASASTDADGDSLIYTWDFGDKTPAEKGEKVFHTYAKGGNYPVILTADDGTGVKNARATSSIRVKINKPPVADAGGDKTVCAGKIVIFDGVASADPEKGLLKYHWDFGDGETAEGVNPTKIYNKGGVYAVTLTVTDDSGLPGGNMGADQITVKVIESPVANAGPDQTACAGTIVRFDGTKSKDLDGFIDNFQWNFGDDTVGGGPSPIHVYTKAGVYRVRLTVTGDYTGDCDNTDDDEMMVTIHEAPIAEITCPSAAEPQKPVLFGGEGGEGRVKGEKAEARGDAHASLPKPHAPIITNWNWDFGDGAKGEGEQAEHTYAKSGEYIVTLTVTSDSDTDCNTSSKQKRININEPPVAVAGEDRLVGVNQVITFDGASSTDQDGVISAYDWDFGDGNTAAGVRIRHQYEAAGRYDVSLKVTDNTDLGNNSHTDTLSVTVNESPVSVISKFETRNSQFETPDPSFKFQVSSFKFSACPGEEVMLSGRDSSDSDGEIVRYTWNFGDGSPSEEGTEVRHSWRFTGCYVIVLEVDDGRGVSNSRSQTSAIIVVNEPPIADAGAYRIVSPGEDVLFEVSARDWDGSVVSFQWDFGDADVSEKIEVQNSKFEKVSHKYETPGEYQARVTVYDDSGSKCNFAEDVVKIRVNAPPVADAGGNREGFVGGAHDALIFDATGSHDADGDPLTFYWDFGDGEDAHGAKVVHGFKEPGEYKVRLRADDGTGVTSGADWDEITVLMKERK</sequence>
<gene>
    <name evidence="7" type="ORF">dnm_017430</name>
</gene>
<dbReference type="RefSeq" id="WP_207681658.1">
    <property type="nucleotide sequence ID" value="NZ_CP061800.1"/>
</dbReference>
<keyword evidence="3" id="KW-0677">Repeat</keyword>
<feature type="domain" description="PKD" evidence="6">
    <location>
        <begin position="1128"/>
        <end position="1194"/>
    </location>
</feature>
<dbReference type="GO" id="GO:0006816">
    <property type="term" value="P:calcium ion transport"/>
    <property type="evidence" value="ECO:0007669"/>
    <property type="project" value="TreeGrafter"/>
</dbReference>
<dbReference type="EMBL" id="CP061800">
    <property type="protein sequence ID" value="QTA85729.1"/>
    <property type="molecule type" value="Genomic_DNA"/>
</dbReference>
<dbReference type="Pfam" id="PF18911">
    <property type="entry name" value="PKD_4"/>
    <property type="match status" value="15"/>
</dbReference>
<evidence type="ECO:0000256" key="2">
    <source>
        <dbReference type="ARBA" id="ARBA00022692"/>
    </source>
</evidence>
<evidence type="ECO:0000256" key="1">
    <source>
        <dbReference type="ARBA" id="ARBA00004141"/>
    </source>
</evidence>
<evidence type="ECO:0000256" key="3">
    <source>
        <dbReference type="ARBA" id="ARBA00022737"/>
    </source>
</evidence>
<dbReference type="PROSITE" id="PS50093">
    <property type="entry name" value="PKD"/>
    <property type="match status" value="15"/>
</dbReference>
<dbReference type="SUPFAM" id="SSF49299">
    <property type="entry name" value="PKD domain"/>
    <property type="match status" value="15"/>
</dbReference>
<dbReference type="PANTHER" id="PTHR46730">
    <property type="entry name" value="POLYCYSTIN-1"/>
    <property type="match status" value="1"/>
</dbReference>
<comment type="subcellular location">
    <subcellularLocation>
        <location evidence="1">Membrane</location>
        <topology evidence="1">Multi-pass membrane protein</topology>
    </subcellularLocation>
</comment>
<feature type="domain" description="PKD" evidence="6">
    <location>
        <begin position="332"/>
        <end position="390"/>
    </location>
</feature>
<dbReference type="Gene3D" id="2.60.40.10">
    <property type="entry name" value="Immunoglobulins"/>
    <property type="match status" value="15"/>
</dbReference>
<reference evidence="7" key="1">
    <citation type="journal article" date="2021" name="Microb. Physiol.">
        <title>Proteogenomic Insights into the Physiology of Marine, Sulfate-Reducing, Filamentous Desulfonema limicola and Desulfonema magnum.</title>
        <authorList>
            <person name="Schnaars V."/>
            <person name="Wohlbrand L."/>
            <person name="Scheve S."/>
            <person name="Hinrichs C."/>
            <person name="Reinhardt R."/>
            <person name="Rabus R."/>
        </authorList>
    </citation>
    <scope>NUCLEOTIDE SEQUENCE</scope>
    <source>
        <strain evidence="7">4be13</strain>
    </source>
</reference>
<dbReference type="InterPro" id="IPR013783">
    <property type="entry name" value="Ig-like_fold"/>
</dbReference>
<dbReference type="CDD" id="cd00146">
    <property type="entry name" value="PKD"/>
    <property type="match status" value="15"/>
</dbReference>
<keyword evidence="8" id="KW-1185">Reference proteome</keyword>
<feature type="domain" description="PKD" evidence="6">
    <location>
        <begin position="402"/>
        <end position="473"/>
    </location>
</feature>
<feature type="domain" description="PKD" evidence="6">
    <location>
        <begin position="1646"/>
        <end position="1687"/>
    </location>
</feature>
<feature type="domain" description="PKD" evidence="6">
    <location>
        <begin position="1265"/>
        <end position="1303"/>
    </location>
</feature>
<dbReference type="KEGG" id="dmm:dnm_017430"/>